<gene>
    <name evidence="2" type="ORF">F933_02243</name>
</gene>
<accession>N9E8H5</accession>
<dbReference type="AlphaFoldDB" id="N9E8H5"/>
<protein>
    <submittedName>
        <fullName evidence="2">Uncharacterized protein</fullName>
    </submittedName>
</protein>
<reference evidence="2 3" key="1">
    <citation type="submission" date="2013-02" db="EMBL/GenBank/DDBJ databases">
        <title>The Genome Sequence of Acinetobacter beijerinckii CIP 110307.</title>
        <authorList>
            <consortium name="The Broad Institute Genome Sequencing Platform"/>
            <consortium name="The Broad Institute Genome Sequencing Center for Infectious Disease"/>
            <person name="Cerqueira G."/>
            <person name="Feldgarden M."/>
            <person name="Courvalin P."/>
            <person name="Perichon B."/>
            <person name="Grillot-Courvalin C."/>
            <person name="Clermont D."/>
            <person name="Rocha E."/>
            <person name="Yoon E.-J."/>
            <person name="Nemec A."/>
            <person name="Walker B."/>
            <person name="Young S.K."/>
            <person name="Zeng Q."/>
            <person name="Gargeya S."/>
            <person name="Fitzgerald M."/>
            <person name="Haas B."/>
            <person name="Abouelleil A."/>
            <person name="Alvarado L."/>
            <person name="Arachchi H.M."/>
            <person name="Berlin A.M."/>
            <person name="Chapman S.B."/>
            <person name="Dewar J."/>
            <person name="Goldberg J."/>
            <person name="Griggs A."/>
            <person name="Gujja S."/>
            <person name="Hansen M."/>
            <person name="Howarth C."/>
            <person name="Imamovic A."/>
            <person name="Larimer J."/>
            <person name="McCowan C."/>
            <person name="Murphy C."/>
            <person name="Neiman D."/>
            <person name="Pearson M."/>
            <person name="Priest M."/>
            <person name="Roberts A."/>
            <person name="Saif S."/>
            <person name="Shea T."/>
            <person name="Sisk P."/>
            <person name="Sykes S."/>
            <person name="Wortman J."/>
            <person name="Nusbaum C."/>
            <person name="Birren B."/>
        </authorList>
    </citation>
    <scope>NUCLEOTIDE SEQUENCE [LARGE SCALE GENOMIC DNA]</scope>
    <source>
        <strain evidence="2 3">CIP 110307</strain>
    </source>
</reference>
<dbReference type="Gene3D" id="3.30.70.120">
    <property type="match status" value="1"/>
</dbReference>
<comment type="caution">
    <text evidence="2">The sequence shown here is derived from an EMBL/GenBank/DDBJ whole genome shotgun (WGS) entry which is preliminary data.</text>
</comment>
<dbReference type="eggNOG" id="COG1993">
    <property type="taxonomic scope" value="Bacteria"/>
</dbReference>
<dbReference type="EMBL" id="APQL01000006">
    <property type="protein sequence ID" value="ENW06507.1"/>
    <property type="molecule type" value="Genomic_DNA"/>
</dbReference>
<proteinExistence type="inferred from homology"/>
<dbReference type="SUPFAM" id="SSF54913">
    <property type="entry name" value="GlnB-like"/>
    <property type="match status" value="1"/>
</dbReference>
<dbReference type="InterPro" id="IPR003793">
    <property type="entry name" value="UPF0166"/>
</dbReference>
<dbReference type="PATRIC" id="fig|1217648.3.peg.2184"/>
<dbReference type="STRING" id="262668.GCA_000931715_01493"/>
<dbReference type="InterPro" id="IPR011322">
    <property type="entry name" value="N-reg_PII-like_a/b"/>
</dbReference>
<organism evidence="2 3">
    <name type="scientific">Acinetobacter beijerinckii CIP 110307</name>
    <dbReference type="NCBI Taxonomy" id="1217648"/>
    <lineage>
        <taxon>Bacteria</taxon>
        <taxon>Pseudomonadati</taxon>
        <taxon>Pseudomonadota</taxon>
        <taxon>Gammaproteobacteria</taxon>
        <taxon>Moraxellales</taxon>
        <taxon>Moraxellaceae</taxon>
        <taxon>Acinetobacter</taxon>
    </lineage>
</organism>
<evidence type="ECO:0000313" key="3">
    <source>
        <dbReference type="Proteomes" id="UP000017670"/>
    </source>
</evidence>
<dbReference type="GeneID" id="29857247"/>
<dbReference type="HOGENOM" id="CLU_168952_0_0_6"/>
<evidence type="ECO:0000313" key="2">
    <source>
        <dbReference type="EMBL" id="ENW06507.1"/>
    </source>
</evidence>
<name>N9E8H5_9GAMM</name>
<sequence>MNTGFLITFYTSQNRSFEGQPINEWLVVLAKQMKLRGATVVGGLEGLDHHGLFHSARFFELADRPIQIQFAVTNEQATELLSYLDSQQISLFYVKTPIEFGFIGQASNDR</sequence>
<comment type="similarity">
    <text evidence="1">Belongs to the UPF0166 family.</text>
</comment>
<dbReference type="Pfam" id="PF02641">
    <property type="entry name" value="DUF190"/>
    <property type="match status" value="1"/>
</dbReference>
<dbReference type="Proteomes" id="UP000017670">
    <property type="component" value="Unassembled WGS sequence"/>
</dbReference>
<evidence type="ECO:0000256" key="1">
    <source>
        <dbReference type="ARBA" id="ARBA00010554"/>
    </source>
</evidence>
<keyword evidence="3" id="KW-1185">Reference proteome</keyword>
<dbReference type="RefSeq" id="WP_005061172.1">
    <property type="nucleotide sequence ID" value="NZ_KB849765.1"/>
</dbReference>
<dbReference type="InterPro" id="IPR015867">
    <property type="entry name" value="N-reg_PII/ATP_PRibTrfase_C"/>
</dbReference>